<dbReference type="Pfam" id="PF06703">
    <property type="entry name" value="SPC25"/>
    <property type="match status" value="1"/>
</dbReference>
<organism evidence="10 11">
    <name type="scientific">Triparma verrucosa</name>
    <dbReference type="NCBI Taxonomy" id="1606542"/>
    <lineage>
        <taxon>Eukaryota</taxon>
        <taxon>Sar</taxon>
        <taxon>Stramenopiles</taxon>
        <taxon>Ochrophyta</taxon>
        <taxon>Bolidophyceae</taxon>
        <taxon>Parmales</taxon>
        <taxon>Triparmaceae</taxon>
        <taxon>Triparma</taxon>
    </lineage>
</organism>
<evidence type="ECO:0000256" key="6">
    <source>
        <dbReference type="ARBA" id="ARBA00022989"/>
    </source>
</evidence>
<evidence type="ECO:0000256" key="1">
    <source>
        <dbReference type="ARBA" id="ARBA00004477"/>
    </source>
</evidence>
<evidence type="ECO:0000313" key="11">
    <source>
        <dbReference type="Proteomes" id="UP001165160"/>
    </source>
</evidence>
<comment type="caution">
    <text evidence="10">The sequence shown here is derived from an EMBL/GenBank/DDBJ whole genome shotgun (WGS) entry which is preliminary data.</text>
</comment>
<dbReference type="PANTHER" id="PTHR13085:SF0">
    <property type="entry name" value="SIGNAL PEPTIDASE COMPLEX SUBUNIT 2"/>
    <property type="match status" value="1"/>
</dbReference>
<keyword evidence="5 9" id="KW-0256">Endoplasmic reticulum</keyword>
<name>A0A9W7BZP4_9STRA</name>
<dbReference type="EMBL" id="BRXX01000232">
    <property type="protein sequence ID" value="GMH99306.1"/>
    <property type="molecule type" value="Genomic_DNA"/>
</dbReference>
<comment type="function">
    <text evidence="8 9">Component of the signal peptidase complex (SPC) which catalyzes the cleavage of N-terminal signal sequences from nascent proteins as they are translocated into the lumen of the endoplasmic reticulum. Enhances the enzymatic activity of SPC and facilitates the interactions between different components of the translocation site.</text>
</comment>
<keyword evidence="7 9" id="KW-0472">Membrane</keyword>
<reference evidence="11" key="1">
    <citation type="journal article" date="2023" name="Commun. Biol.">
        <title>Genome analysis of Parmales, the sister group of diatoms, reveals the evolutionary specialization of diatoms from phago-mixotrophs to photoautotrophs.</title>
        <authorList>
            <person name="Ban H."/>
            <person name="Sato S."/>
            <person name="Yoshikawa S."/>
            <person name="Yamada K."/>
            <person name="Nakamura Y."/>
            <person name="Ichinomiya M."/>
            <person name="Sato N."/>
            <person name="Blanc-Mathieu R."/>
            <person name="Endo H."/>
            <person name="Kuwata A."/>
            <person name="Ogata H."/>
        </authorList>
    </citation>
    <scope>NUCLEOTIDE SEQUENCE [LARGE SCALE GENOMIC DNA]</scope>
    <source>
        <strain evidence="11">NIES 3699</strain>
    </source>
</reference>
<dbReference type="GO" id="GO:0008233">
    <property type="term" value="F:peptidase activity"/>
    <property type="evidence" value="ECO:0007669"/>
    <property type="project" value="UniProtKB-UniRule"/>
</dbReference>
<proteinExistence type="inferred from homology"/>
<evidence type="ECO:0000256" key="4">
    <source>
        <dbReference type="ARBA" id="ARBA00022692"/>
    </source>
</evidence>
<feature type="transmembrane region" description="Helical" evidence="9">
    <location>
        <begin position="47"/>
        <end position="64"/>
    </location>
</feature>
<feature type="transmembrane region" description="Helical" evidence="9">
    <location>
        <begin position="70"/>
        <end position="88"/>
    </location>
</feature>
<evidence type="ECO:0000256" key="3">
    <source>
        <dbReference type="ARBA" id="ARBA00017057"/>
    </source>
</evidence>
<keyword evidence="4 9" id="KW-0812">Transmembrane</keyword>
<dbReference type="InterPro" id="IPR009582">
    <property type="entry name" value="Spc2/SPCS2"/>
</dbReference>
<keyword evidence="11" id="KW-1185">Reference proteome</keyword>
<dbReference type="GO" id="GO:0045047">
    <property type="term" value="P:protein targeting to ER"/>
    <property type="evidence" value="ECO:0007669"/>
    <property type="project" value="TreeGrafter"/>
</dbReference>
<protein>
    <recommendedName>
        <fullName evidence="3 9">Signal peptidase complex subunit 2</fullName>
    </recommendedName>
</protein>
<accession>A0A9W7BZP4</accession>
<dbReference type="GO" id="GO:0005787">
    <property type="term" value="C:signal peptidase complex"/>
    <property type="evidence" value="ECO:0007669"/>
    <property type="project" value="UniProtKB-UniRule"/>
</dbReference>
<evidence type="ECO:0000256" key="8">
    <source>
        <dbReference type="ARBA" id="ARBA00045608"/>
    </source>
</evidence>
<gene>
    <name evidence="10" type="ORF">TrVE_jg11768</name>
</gene>
<evidence type="ECO:0000256" key="2">
    <source>
        <dbReference type="ARBA" id="ARBA00007324"/>
    </source>
</evidence>
<dbReference type="AlphaFoldDB" id="A0A9W7BZP4"/>
<dbReference type="GO" id="GO:0006465">
    <property type="term" value="P:signal peptide processing"/>
    <property type="evidence" value="ECO:0007669"/>
    <property type="project" value="UniProtKB-UniRule"/>
</dbReference>
<dbReference type="Proteomes" id="UP001165160">
    <property type="component" value="Unassembled WGS sequence"/>
</dbReference>
<keyword evidence="6 9" id="KW-1133">Transmembrane helix</keyword>
<comment type="subcellular location">
    <subcellularLocation>
        <location evidence="1 9">Endoplasmic reticulum membrane</location>
        <topology evidence="1 9">Multi-pass membrane protein</topology>
    </subcellularLocation>
</comment>
<sequence length="171" mass="19356">MSDSTLELAYPVEIGDTVQVKQCLDESLITTLDATYPRSIRLDTIKVSLMIAACFFALIAQFTPEPFPESRLTLGICVSLYFMCSGLLQAVTTFVEKDTVFTAADKSFEVRTELKRFESDYCFKVVVNEKVVFSENWSIGLFFTEDGYFWNEGFEAKVKEVVTQALGKKKE</sequence>
<evidence type="ECO:0000313" key="10">
    <source>
        <dbReference type="EMBL" id="GMH99306.1"/>
    </source>
</evidence>
<evidence type="ECO:0000256" key="7">
    <source>
        <dbReference type="ARBA" id="ARBA00023136"/>
    </source>
</evidence>
<evidence type="ECO:0000256" key="9">
    <source>
        <dbReference type="RuleBase" id="RU368033"/>
    </source>
</evidence>
<evidence type="ECO:0000256" key="5">
    <source>
        <dbReference type="ARBA" id="ARBA00022824"/>
    </source>
</evidence>
<comment type="similarity">
    <text evidence="2 9">Belongs to the SPCS2 family.</text>
</comment>
<dbReference type="PANTHER" id="PTHR13085">
    <property type="entry name" value="MICROSOMAL SIGNAL PEPTIDASE 25 KDA SUBUNIT"/>
    <property type="match status" value="1"/>
</dbReference>